<dbReference type="EMBL" id="JASCZI010272022">
    <property type="protein sequence ID" value="MED6219313.1"/>
    <property type="molecule type" value="Genomic_DNA"/>
</dbReference>
<name>A0ABU6ZCC0_9FABA</name>
<organism evidence="2 3">
    <name type="scientific">Stylosanthes scabra</name>
    <dbReference type="NCBI Taxonomy" id="79078"/>
    <lineage>
        <taxon>Eukaryota</taxon>
        <taxon>Viridiplantae</taxon>
        <taxon>Streptophyta</taxon>
        <taxon>Embryophyta</taxon>
        <taxon>Tracheophyta</taxon>
        <taxon>Spermatophyta</taxon>
        <taxon>Magnoliopsida</taxon>
        <taxon>eudicotyledons</taxon>
        <taxon>Gunneridae</taxon>
        <taxon>Pentapetalae</taxon>
        <taxon>rosids</taxon>
        <taxon>fabids</taxon>
        <taxon>Fabales</taxon>
        <taxon>Fabaceae</taxon>
        <taxon>Papilionoideae</taxon>
        <taxon>50 kb inversion clade</taxon>
        <taxon>dalbergioids sensu lato</taxon>
        <taxon>Dalbergieae</taxon>
        <taxon>Pterocarpus clade</taxon>
        <taxon>Stylosanthes</taxon>
    </lineage>
</organism>
<reference evidence="2 3" key="1">
    <citation type="journal article" date="2023" name="Plants (Basel)">
        <title>Bridging the Gap: Combining Genomics and Transcriptomics Approaches to Understand Stylosanthes scabra, an Orphan Legume from the Brazilian Caatinga.</title>
        <authorList>
            <person name="Ferreira-Neto J.R.C."/>
            <person name="da Silva M.D."/>
            <person name="Binneck E."/>
            <person name="de Melo N.F."/>
            <person name="da Silva R.H."/>
            <person name="de Melo A.L.T.M."/>
            <person name="Pandolfi V."/>
            <person name="Bustamante F.O."/>
            <person name="Brasileiro-Vidal A.C."/>
            <person name="Benko-Iseppon A.M."/>
        </authorList>
    </citation>
    <scope>NUCLEOTIDE SEQUENCE [LARGE SCALE GENOMIC DNA]</scope>
    <source>
        <tissue evidence="2">Leaves</tissue>
    </source>
</reference>
<sequence length="122" mass="13239">MSWASATQSGHVPSARTGGIGYSRYSRQNGEDPVTSNSSVKQRNFIDMGIGRSLLPFSDTSSIRPILGRLPHQSFLSIKPVQSHKPFPKEKPGSIVVSHTIADQTESVPTVTSKVIWPHLGT</sequence>
<comment type="caution">
    <text evidence="2">The sequence shown here is derived from an EMBL/GenBank/DDBJ whole genome shotgun (WGS) entry which is preliminary data.</text>
</comment>
<feature type="compositionally biased region" description="Polar residues" evidence="1">
    <location>
        <begin position="1"/>
        <end position="11"/>
    </location>
</feature>
<dbReference type="Proteomes" id="UP001341840">
    <property type="component" value="Unassembled WGS sequence"/>
</dbReference>
<evidence type="ECO:0000256" key="1">
    <source>
        <dbReference type="SAM" id="MobiDB-lite"/>
    </source>
</evidence>
<gene>
    <name evidence="2" type="ORF">PIB30_034656</name>
</gene>
<evidence type="ECO:0000313" key="2">
    <source>
        <dbReference type="EMBL" id="MED6219313.1"/>
    </source>
</evidence>
<accession>A0ABU6ZCC0</accession>
<feature type="region of interest" description="Disordered" evidence="1">
    <location>
        <begin position="1"/>
        <end position="42"/>
    </location>
</feature>
<proteinExistence type="predicted"/>
<evidence type="ECO:0000313" key="3">
    <source>
        <dbReference type="Proteomes" id="UP001341840"/>
    </source>
</evidence>
<keyword evidence="3" id="KW-1185">Reference proteome</keyword>
<protein>
    <submittedName>
        <fullName evidence="2">Uncharacterized protein</fullName>
    </submittedName>
</protein>